<keyword evidence="14" id="KW-0472">Membrane</keyword>
<dbReference type="InterPro" id="IPR036890">
    <property type="entry name" value="HATPase_C_sf"/>
</dbReference>
<feature type="domain" description="Histidine kinase" evidence="16">
    <location>
        <begin position="412"/>
        <end position="635"/>
    </location>
</feature>
<evidence type="ECO:0000256" key="13">
    <source>
        <dbReference type="SAM" id="Coils"/>
    </source>
</evidence>
<proteinExistence type="predicted"/>
<feature type="domain" description="HTH araC/xylS-type" evidence="15">
    <location>
        <begin position="827"/>
        <end position="926"/>
    </location>
</feature>
<evidence type="ECO:0000256" key="10">
    <source>
        <dbReference type="ARBA" id="ARBA00023125"/>
    </source>
</evidence>
<evidence type="ECO:0000256" key="11">
    <source>
        <dbReference type="ARBA" id="ARBA00023163"/>
    </source>
</evidence>
<feature type="coiled-coil region" evidence="13">
    <location>
        <begin position="305"/>
        <end position="332"/>
    </location>
</feature>
<dbReference type="GO" id="GO:0005524">
    <property type="term" value="F:ATP binding"/>
    <property type="evidence" value="ECO:0007669"/>
    <property type="project" value="UniProtKB-KW"/>
</dbReference>
<name>A0A2N3HK86_9FLAO</name>
<dbReference type="PRINTS" id="PR00344">
    <property type="entry name" value="BCTRLSENSOR"/>
</dbReference>
<dbReference type="SUPFAM" id="SSF53822">
    <property type="entry name" value="Periplasmic binding protein-like I"/>
    <property type="match status" value="1"/>
</dbReference>
<reference evidence="18 19" key="1">
    <citation type="submission" date="2017-12" db="EMBL/GenBank/DDBJ databases">
        <title>Confluentibacter flavum sp. nov., isolated from the saline lake.</title>
        <authorList>
            <person name="Yu L."/>
        </authorList>
    </citation>
    <scope>NUCLEOTIDE SEQUENCE [LARGE SCALE GENOMIC DNA]</scope>
    <source>
        <strain evidence="18 19">3B</strain>
    </source>
</reference>
<dbReference type="CDD" id="cd06308">
    <property type="entry name" value="PBP1_sensor_kinase-like"/>
    <property type="match status" value="1"/>
</dbReference>
<keyword evidence="3 12" id="KW-0597">Phosphoprotein</keyword>
<sequence length="927" mass="106417">MSRFFIAFSLFCLTAMHAQTEPINKKFHIGLSLCTTSDIWKKTNLELIQNELRFYPDMQLTIKDANGNCEEQEKHINEFLNEGMDLLIISPNIVNSIKPSINKAYSLGIPIILIDRKVIGVKYTSYVGGDNYKIGYDAGNYASLLLNGKGNIIEIKGVKGSSPTIERSKGFRDAISICPDINIVLSEFGNWQSNGAELVMQKVIRENLKFDLIFAHNDLMAQEAYRFLKKSGLNNKCQIIGVDGLPGPGGGIQSVIDGQLKATFYYPPQIEEVIRIAYKILHKLPYDKENFIDAVLIDLSKAEVLKSQNMQVERLQERIDKQKIALDIEISKYETQRLILIFALVSLLLVLTLVLFIYKAIKDKRIANKLLLEKKNIIENKNFSITQQQNELVQITQKLEEATSSKLAFFTNISHEFKTPLTLIMGPLELLIKSKKFSFENEEQLRLMNRNSLRLLRLVNQLIDFQKQENNQLKLSASKYDLISFLKEKEETFRYLAKSKQIDFQFISEIGEISIWMDHDKLDKVFFNLLSNAFKFTESNGKIEIKLKKPKKSINKIYEQEIQIEIKDSGEGIEERHINKIFDQYFQSKKSHGNIGTGLGLSLSKKFVEMHRGNISVQSKVGIGTTFFIRLPIGNQHLKEDEIISNSPIDNFVLPSLPTLLNENEAIVNTVNIDKVGKPLILIIDDIMDVREYLKRMLINEYEIIEAVNGEQGLKVIEESEPELIICDIIMPVMDGLEMIKKMRADVKLSHIPVILLTAKNSIENEITGLEEGVDFYISKPFNHDYLRSCIRNILNQRIRLKEYYKCNLDFQMVEDNLSRLDKNFIKKIESLINNLENKNDLTVEMLSEKVGISRVHLYRKIKKLTGMSVSELIVALKLKNSINLLRNSNKSISEIAYDVGFSSPSYYTKCFKRQFKLSPTDYRKQN</sequence>
<dbReference type="PROSITE" id="PS50110">
    <property type="entry name" value="RESPONSE_REGULATORY"/>
    <property type="match status" value="1"/>
</dbReference>
<dbReference type="InterPro" id="IPR005467">
    <property type="entry name" value="His_kinase_dom"/>
</dbReference>
<dbReference type="EC" id="2.7.13.3" evidence="2"/>
<dbReference type="GO" id="GO:0003700">
    <property type="term" value="F:DNA-binding transcription factor activity"/>
    <property type="evidence" value="ECO:0007669"/>
    <property type="project" value="InterPro"/>
</dbReference>
<dbReference type="GO" id="GO:0000155">
    <property type="term" value="F:phosphorelay sensor kinase activity"/>
    <property type="evidence" value="ECO:0007669"/>
    <property type="project" value="InterPro"/>
</dbReference>
<dbReference type="InterPro" id="IPR003594">
    <property type="entry name" value="HATPase_dom"/>
</dbReference>
<evidence type="ECO:0000259" key="15">
    <source>
        <dbReference type="PROSITE" id="PS01124"/>
    </source>
</evidence>
<dbReference type="InterPro" id="IPR004358">
    <property type="entry name" value="Sig_transdc_His_kin-like_C"/>
</dbReference>
<dbReference type="FunFam" id="1.10.287.130:FF:000045">
    <property type="entry name" value="Two-component system sensor histidine kinase/response regulator"/>
    <property type="match status" value="1"/>
</dbReference>
<dbReference type="OrthoDB" id="358279at2"/>
<dbReference type="InterPro" id="IPR011006">
    <property type="entry name" value="CheY-like_superfamily"/>
</dbReference>
<keyword evidence="10" id="KW-0238">DNA-binding</keyword>
<dbReference type="InterPro" id="IPR001789">
    <property type="entry name" value="Sig_transdc_resp-reg_receiver"/>
</dbReference>
<dbReference type="PROSITE" id="PS50109">
    <property type="entry name" value="HIS_KIN"/>
    <property type="match status" value="1"/>
</dbReference>
<evidence type="ECO:0000256" key="1">
    <source>
        <dbReference type="ARBA" id="ARBA00000085"/>
    </source>
</evidence>
<dbReference type="FunFam" id="3.30.565.10:FF:000037">
    <property type="entry name" value="Hybrid sensor histidine kinase/response regulator"/>
    <property type="match status" value="1"/>
</dbReference>
<dbReference type="InterPro" id="IPR003661">
    <property type="entry name" value="HisK_dim/P_dom"/>
</dbReference>
<keyword evidence="5" id="KW-0547">Nucleotide-binding</keyword>
<evidence type="ECO:0000256" key="5">
    <source>
        <dbReference type="ARBA" id="ARBA00022741"/>
    </source>
</evidence>
<dbReference type="Pfam" id="PF02518">
    <property type="entry name" value="HATPase_c"/>
    <property type="match status" value="1"/>
</dbReference>
<evidence type="ECO:0000259" key="16">
    <source>
        <dbReference type="PROSITE" id="PS50109"/>
    </source>
</evidence>
<dbReference type="SUPFAM" id="SSF52172">
    <property type="entry name" value="CheY-like"/>
    <property type="match status" value="1"/>
</dbReference>
<evidence type="ECO:0000256" key="12">
    <source>
        <dbReference type="PROSITE-ProRule" id="PRU00169"/>
    </source>
</evidence>
<comment type="caution">
    <text evidence="18">The sequence shown here is derived from an EMBL/GenBank/DDBJ whole genome shotgun (WGS) entry which is preliminary data.</text>
</comment>
<dbReference type="Pfam" id="PF00512">
    <property type="entry name" value="HisKA"/>
    <property type="match status" value="1"/>
</dbReference>
<dbReference type="SUPFAM" id="SSF55874">
    <property type="entry name" value="ATPase domain of HSP90 chaperone/DNA topoisomerase II/histidine kinase"/>
    <property type="match status" value="1"/>
</dbReference>
<dbReference type="CDD" id="cd00082">
    <property type="entry name" value="HisKA"/>
    <property type="match status" value="1"/>
</dbReference>
<keyword evidence="14" id="KW-0812">Transmembrane</keyword>
<keyword evidence="8" id="KW-0902">Two-component regulatory system</keyword>
<evidence type="ECO:0000256" key="3">
    <source>
        <dbReference type="ARBA" id="ARBA00022553"/>
    </source>
</evidence>
<dbReference type="PROSITE" id="PS01124">
    <property type="entry name" value="HTH_ARAC_FAMILY_2"/>
    <property type="match status" value="1"/>
</dbReference>
<dbReference type="InterPro" id="IPR028082">
    <property type="entry name" value="Peripla_BP_I"/>
</dbReference>
<keyword evidence="7" id="KW-0067">ATP-binding</keyword>
<dbReference type="Proteomes" id="UP000233435">
    <property type="component" value="Unassembled WGS sequence"/>
</dbReference>
<dbReference type="PROSITE" id="PS00041">
    <property type="entry name" value="HTH_ARAC_FAMILY_1"/>
    <property type="match status" value="1"/>
</dbReference>
<evidence type="ECO:0000256" key="4">
    <source>
        <dbReference type="ARBA" id="ARBA00022679"/>
    </source>
</evidence>
<evidence type="ECO:0000256" key="6">
    <source>
        <dbReference type="ARBA" id="ARBA00022777"/>
    </source>
</evidence>
<dbReference type="SMART" id="SM00387">
    <property type="entry name" value="HATPase_c"/>
    <property type="match status" value="1"/>
</dbReference>
<dbReference type="InterPro" id="IPR009057">
    <property type="entry name" value="Homeodomain-like_sf"/>
</dbReference>
<evidence type="ECO:0000256" key="9">
    <source>
        <dbReference type="ARBA" id="ARBA00023015"/>
    </source>
</evidence>
<evidence type="ECO:0000256" key="14">
    <source>
        <dbReference type="SAM" id="Phobius"/>
    </source>
</evidence>
<feature type="transmembrane region" description="Helical" evidence="14">
    <location>
        <begin position="338"/>
        <end position="358"/>
    </location>
</feature>
<dbReference type="SMART" id="SM00448">
    <property type="entry name" value="REC"/>
    <property type="match status" value="1"/>
</dbReference>
<dbReference type="GO" id="GO:0043565">
    <property type="term" value="F:sequence-specific DNA binding"/>
    <property type="evidence" value="ECO:0007669"/>
    <property type="project" value="InterPro"/>
</dbReference>
<dbReference type="SUPFAM" id="SSF47384">
    <property type="entry name" value="Homodimeric domain of signal transducing histidine kinase"/>
    <property type="match status" value="1"/>
</dbReference>
<dbReference type="InterPro" id="IPR018060">
    <property type="entry name" value="HTH_AraC"/>
</dbReference>
<evidence type="ECO:0000259" key="17">
    <source>
        <dbReference type="PROSITE" id="PS50110"/>
    </source>
</evidence>
<dbReference type="InterPro" id="IPR036097">
    <property type="entry name" value="HisK_dim/P_sf"/>
</dbReference>
<dbReference type="EMBL" id="PJEO01000027">
    <property type="protein sequence ID" value="PKQ45389.1"/>
    <property type="molecule type" value="Genomic_DNA"/>
</dbReference>
<dbReference type="SMART" id="SM00342">
    <property type="entry name" value="HTH_ARAC"/>
    <property type="match status" value="1"/>
</dbReference>
<feature type="modified residue" description="4-aspartylphosphate" evidence="12">
    <location>
        <position position="728"/>
    </location>
</feature>
<dbReference type="InterPro" id="IPR018062">
    <property type="entry name" value="HTH_AraC-typ_CS"/>
</dbReference>
<evidence type="ECO:0000313" key="19">
    <source>
        <dbReference type="Proteomes" id="UP000233435"/>
    </source>
</evidence>
<feature type="domain" description="Response regulatory" evidence="17">
    <location>
        <begin position="680"/>
        <end position="795"/>
    </location>
</feature>
<evidence type="ECO:0000313" key="18">
    <source>
        <dbReference type="EMBL" id="PKQ45389.1"/>
    </source>
</evidence>
<keyword evidence="6" id="KW-0418">Kinase</keyword>
<organism evidence="18 19">
    <name type="scientific">Confluentibacter flavum</name>
    <dbReference type="NCBI Taxonomy" id="1909700"/>
    <lineage>
        <taxon>Bacteria</taxon>
        <taxon>Pseudomonadati</taxon>
        <taxon>Bacteroidota</taxon>
        <taxon>Flavobacteriia</taxon>
        <taxon>Flavobacteriales</taxon>
        <taxon>Flavobacteriaceae</taxon>
        <taxon>Confluentibacter</taxon>
    </lineage>
</organism>
<keyword evidence="11" id="KW-0804">Transcription</keyword>
<dbReference type="RefSeq" id="WP_106659458.1">
    <property type="nucleotide sequence ID" value="NZ_PJEO01000027.1"/>
</dbReference>
<dbReference type="SUPFAM" id="SSF46689">
    <property type="entry name" value="Homeodomain-like"/>
    <property type="match status" value="1"/>
</dbReference>
<evidence type="ECO:0000256" key="2">
    <source>
        <dbReference type="ARBA" id="ARBA00012438"/>
    </source>
</evidence>
<dbReference type="Pfam" id="PF12833">
    <property type="entry name" value="HTH_18"/>
    <property type="match status" value="1"/>
</dbReference>
<comment type="catalytic activity">
    <reaction evidence="1">
        <text>ATP + protein L-histidine = ADP + protein N-phospho-L-histidine.</text>
        <dbReference type="EC" id="2.7.13.3"/>
    </reaction>
</comment>
<dbReference type="PANTHER" id="PTHR43547">
    <property type="entry name" value="TWO-COMPONENT HISTIDINE KINASE"/>
    <property type="match status" value="1"/>
</dbReference>
<dbReference type="Gene3D" id="3.30.565.10">
    <property type="entry name" value="Histidine kinase-like ATPase, C-terminal domain"/>
    <property type="match status" value="1"/>
</dbReference>
<keyword evidence="14" id="KW-1133">Transmembrane helix</keyword>
<keyword evidence="13" id="KW-0175">Coiled coil</keyword>
<dbReference type="SMART" id="SM00388">
    <property type="entry name" value="HisKA"/>
    <property type="match status" value="1"/>
</dbReference>
<keyword evidence="19" id="KW-1185">Reference proteome</keyword>
<dbReference type="InterPro" id="IPR025997">
    <property type="entry name" value="SBP_2_dom"/>
</dbReference>
<evidence type="ECO:0000256" key="7">
    <source>
        <dbReference type="ARBA" id="ARBA00022840"/>
    </source>
</evidence>
<keyword evidence="4" id="KW-0808">Transferase</keyword>
<accession>A0A2N3HK86</accession>
<dbReference type="Pfam" id="PF00072">
    <property type="entry name" value="Response_reg"/>
    <property type="match status" value="1"/>
</dbReference>
<keyword evidence="9" id="KW-0805">Transcription regulation</keyword>
<dbReference type="PANTHER" id="PTHR43547:SF2">
    <property type="entry name" value="HYBRID SIGNAL TRANSDUCTION HISTIDINE KINASE C"/>
    <property type="match status" value="1"/>
</dbReference>
<dbReference type="Gene3D" id="1.10.287.130">
    <property type="match status" value="1"/>
</dbReference>
<dbReference type="Gene3D" id="3.40.50.2300">
    <property type="match status" value="3"/>
</dbReference>
<protein>
    <recommendedName>
        <fullName evidence="2">histidine kinase</fullName>
        <ecNumber evidence="2">2.7.13.3</ecNumber>
    </recommendedName>
</protein>
<dbReference type="AlphaFoldDB" id="A0A2N3HK86"/>
<dbReference type="Gene3D" id="1.10.10.60">
    <property type="entry name" value="Homeodomain-like"/>
    <property type="match status" value="2"/>
</dbReference>
<gene>
    <name evidence="18" type="ORF">CSW08_08480</name>
</gene>
<dbReference type="Pfam" id="PF13407">
    <property type="entry name" value="Peripla_BP_4"/>
    <property type="match status" value="1"/>
</dbReference>
<evidence type="ECO:0000256" key="8">
    <source>
        <dbReference type="ARBA" id="ARBA00023012"/>
    </source>
</evidence>